<keyword evidence="3" id="KW-1185">Reference proteome</keyword>
<accession>A0ABS7XNQ0</accession>
<dbReference type="InterPro" id="IPR052917">
    <property type="entry name" value="Stress-Dev_Protein"/>
</dbReference>
<dbReference type="Gene3D" id="2.30.110.10">
    <property type="entry name" value="Electron Transport, Fmn-binding Protein, Chain A"/>
    <property type="match status" value="1"/>
</dbReference>
<dbReference type="RefSeq" id="WP_224525853.1">
    <property type="nucleotide sequence ID" value="NZ_JAIUJR010000001.1"/>
</dbReference>
<dbReference type="InterPro" id="IPR012349">
    <property type="entry name" value="Split_barrel_FMN-bd"/>
</dbReference>
<reference evidence="3" key="1">
    <citation type="submission" date="2023-07" db="EMBL/GenBank/DDBJ databases">
        <authorList>
            <person name="Yue Y."/>
        </authorList>
    </citation>
    <scope>NUCLEOTIDE SEQUENCE [LARGE SCALE GENOMIC DNA]</scope>
    <source>
        <strain evidence="3">D23</strain>
    </source>
</reference>
<dbReference type="Pfam" id="PF16242">
    <property type="entry name" value="Pyrid_ox_like"/>
    <property type="match status" value="1"/>
</dbReference>
<evidence type="ECO:0000313" key="2">
    <source>
        <dbReference type="EMBL" id="MCA0131611.1"/>
    </source>
</evidence>
<evidence type="ECO:0000313" key="3">
    <source>
        <dbReference type="Proteomes" id="UP001198901"/>
    </source>
</evidence>
<comment type="caution">
    <text evidence="2">The sequence shown here is derived from an EMBL/GenBank/DDBJ whole genome shotgun (WGS) entry which is preliminary data.</text>
</comment>
<gene>
    <name evidence="2" type="ORF">LBU54_03375</name>
</gene>
<protein>
    <submittedName>
        <fullName evidence="2">Pyridoxamine 5'-phosphate oxidase family protein</fullName>
    </submittedName>
</protein>
<evidence type="ECO:0000259" key="1">
    <source>
        <dbReference type="Pfam" id="PF16242"/>
    </source>
</evidence>
<sequence length="178" mass="20481">MNQITKLILHLTFFALIIPLNLIGQEVHIKDSTKNKLTLAAREIIKASGTCALISLDEKSIPRVRIMDPFPPENDFTIWFGTKSESRKVHQIKNNPNVTLYYQDSDASGYVVIHGKAQIVEDEKIKQTKWKKEWEAFYPNKDSYVLIKVSPDWMEILSHSRGIVGDPVTWQTPIVRFD</sequence>
<dbReference type="Proteomes" id="UP001198901">
    <property type="component" value="Unassembled WGS sequence"/>
</dbReference>
<dbReference type="InterPro" id="IPR038725">
    <property type="entry name" value="YdaG_split_barrel_FMN-bd"/>
</dbReference>
<dbReference type="SUPFAM" id="SSF50475">
    <property type="entry name" value="FMN-binding split barrel"/>
    <property type="match status" value="1"/>
</dbReference>
<dbReference type="EMBL" id="JAIUJR010000001">
    <property type="protein sequence ID" value="MCA0131611.1"/>
    <property type="molecule type" value="Genomic_DNA"/>
</dbReference>
<dbReference type="PANTHER" id="PTHR34818">
    <property type="entry name" value="PROTEIN BLI-3"/>
    <property type="match status" value="1"/>
</dbReference>
<name>A0ABS7XNQ0_9FLAO</name>
<dbReference type="PANTHER" id="PTHR34818:SF1">
    <property type="entry name" value="PROTEIN BLI-3"/>
    <property type="match status" value="1"/>
</dbReference>
<organism evidence="2 3">
    <name type="scientific">Winogradskyella alexanderae</name>
    <dbReference type="NCBI Taxonomy" id="2877123"/>
    <lineage>
        <taxon>Bacteria</taxon>
        <taxon>Pseudomonadati</taxon>
        <taxon>Bacteroidota</taxon>
        <taxon>Flavobacteriia</taxon>
        <taxon>Flavobacteriales</taxon>
        <taxon>Flavobacteriaceae</taxon>
        <taxon>Winogradskyella</taxon>
    </lineage>
</organism>
<feature type="domain" description="General stress protein FMN-binding split barrel" evidence="1">
    <location>
        <begin position="42"/>
        <end position="152"/>
    </location>
</feature>
<proteinExistence type="predicted"/>